<sequence length="130" mass="14847">MVHEVEGRVKAIISQAVECRDEKGKGKGNRPEWDPRSARYSDHDDRQGEAPQSRRRGGSPDCWKHDMFEEVQNEGKDGKKDDGEERQQKSVKDTKRDDDQSDEEPADEKPKNSDKKEDKDEDDASDSGDD</sequence>
<dbReference type="Proteomes" id="UP000186817">
    <property type="component" value="Unassembled WGS sequence"/>
</dbReference>
<gene>
    <name evidence="2" type="ORF">AK812_SmicGene1257</name>
</gene>
<feature type="compositionally biased region" description="Acidic residues" evidence="1">
    <location>
        <begin position="119"/>
        <end position="130"/>
    </location>
</feature>
<feature type="region of interest" description="Disordered" evidence="1">
    <location>
        <begin position="18"/>
        <end position="130"/>
    </location>
</feature>
<evidence type="ECO:0000313" key="3">
    <source>
        <dbReference type="Proteomes" id="UP000186817"/>
    </source>
</evidence>
<accession>A0A1Q9F4H2</accession>
<organism evidence="2 3">
    <name type="scientific">Symbiodinium microadriaticum</name>
    <name type="common">Dinoflagellate</name>
    <name type="synonym">Zooxanthella microadriatica</name>
    <dbReference type="NCBI Taxonomy" id="2951"/>
    <lineage>
        <taxon>Eukaryota</taxon>
        <taxon>Sar</taxon>
        <taxon>Alveolata</taxon>
        <taxon>Dinophyceae</taxon>
        <taxon>Suessiales</taxon>
        <taxon>Symbiodiniaceae</taxon>
        <taxon>Symbiodinium</taxon>
    </lineage>
</organism>
<feature type="compositionally biased region" description="Basic and acidic residues" evidence="1">
    <location>
        <begin position="62"/>
        <end position="98"/>
    </location>
</feature>
<feature type="compositionally biased region" description="Basic and acidic residues" evidence="1">
    <location>
        <begin position="107"/>
        <end position="118"/>
    </location>
</feature>
<keyword evidence="3" id="KW-1185">Reference proteome</keyword>
<comment type="caution">
    <text evidence="2">The sequence shown here is derived from an EMBL/GenBank/DDBJ whole genome shotgun (WGS) entry which is preliminary data.</text>
</comment>
<name>A0A1Q9F4H2_SYMMI</name>
<dbReference type="EMBL" id="LSRX01000013">
    <property type="protein sequence ID" value="OLQ14580.1"/>
    <property type="molecule type" value="Genomic_DNA"/>
</dbReference>
<reference evidence="2 3" key="1">
    <citation type="submission" date="2016-02" db="EMBL/GenBank/DDBJ databases">
        <title>Genome analysis of coral dinoflagellate symbionts highlights evolutionary adaptations to a symbiotic lifestyle.</title>
        <authorList>
            <person name="Aranda M."/>
            <person name="Li Y."/>
            <person name="Liew Y.J."/>
            <person name="Baumgarten S."/>
            <person name="Simakov O."/>
            <person name="Wilson M."/>
            <person name="Piel J."/>
            <person name="Ashoor H."/>
            <person name="Bougouffa S."/>
            <person name="Bajic V.B."/>
            <person name="Ryu T."/>
            <person name="Ravasi T."/>
            <person name="Bayer T."/>
            <person name="Micklem G."/>
            <person name="Kim H."/>
            <person name="Bhak J."/>
            <person name="Lajeunesse T.C."/>
            <person name="Voolstra C.R."/>
        </authorList>
    </citation>
    <scope>NUCLEOTIDE SEQUENCE [LARGE SCALE GENOMIC DNA]</scope>
    <source>
        <strain evidence="2 3">CCMP2467</strain>
    </source>
</reference>
<evidence type="ECO:0000313" key="2">
    <source>
        <dbReference type="EMBL" id="OLQ14580.1"/>
    </source>
</evidence>
<evidence type="ECO:0000256" key="1">
    <source>
        <dbReference type="SAM" id="MobiDB-lite"/>
    </source>
</evidence>
<dbReference type="AlphaFoldDB" id="A0A1Q9F4H2"/>
<dbReference type="OrthoDB" id="441570at2759"/>
<protein>
    <submittedName>
        <fullName evidence="2">Uncharacterized protein</fullName>
    </submittedName>
</protein>
<feature type="compositionally biased region" description="Basic and acidic residues" evidence="1">
    <location>
        <begin position="18"/>
        <end position="48"/>
    </location>
</feature>
<proteinExistence type="predicted"/>